<evidence type="ECO:0000256" key="5">
    <source>
        <dbReference type="ARBA" id="ARBA00004947"/>
    </source>
</evidence>
<comment type="pathway">
    <text evidence="5 9">Carbohydrate metabolism; galactose metabolism.</text>
</comment>
<evidence type="ECO:0000313" key="11">
    <source>
        <dbReference type="EMBL" id="CAD7444241.1"/>
    </source>
</evidence>
<evidence type="ECO:0000256" key="9">
    <source>
        <dbReference type="RuleBase" id="RU366046"/>
    </source>
</evidence>
<keyword evidence="9" id="KW-0119">Carbohydrate metabolism</keyword>
<keyword evidence="8 9" id="KW-0413">Isomerase</keyword>
<dbReference type="NCBIfam" id="TIGR01179">
    <property type="entry name" value="galE"/>
    <property type="match status" value="1"/>
</dbReference>
<evidence type="ECO:0000259" key="10">
    <source>
        <dbReference type="Pfam" id="PF16363"/>
    </source>
</evidence>
<dbReference type="NCBIfam" id="NF007956">
    <property type="entry name" value="PRK10675.1"/>
    <property type="match status" value="1"/>
</dbReference>
<name>A0A7R9F176_9NEOP</name>
<dbReference type="SUPFAM" id="SSF51735">
    <property type="entry name" value="NAD(P)-binding Rossmann-fold domains"/>
    <property type="match status" value="1"/>
</dbReference>
<dbReference type="GO" id="GO:0003978">
    <property type="term" value="F:UDP-glucose 4-epimerase activity"/>
    <property type="evidence" value="ECO:0007669"/>
    <property type="project" value="UniProtKB-UniRule"/>
</dbReference>
<dbReference type="PANTHER" id="PTHR43725">
    <property type="entry name" value="UDP-GLUCOSE 4-EPIMERASE"/>
    <property type="match status" value="1"/>
</dbReference>
<dbReference type="InterPro" id="IPR016040">
    <property type="entry name" value="NAD(P)-bd_dom"/>
</dbReference>
<keyword evidence="7" id="KW-0299">Galactose metabolism</keyword>
<dbReference type="GO" id="GO:0005829">
    <property type="term" value="C:cytosol"/>
    <property type="evidence" value="ECO:0007669"/>
    <property type="project" value="TreeGrafter"/>
</dbReference>
<dbReference type="UniPathway" id="UPA00214"/>
<reference evidence="11" key="1">
    <citation type="submission" date="2020-11" db="EMBL/GenBank/DDBJ databases">
        <authorList>
            <person name="Tran Van P."/>
        </authorList>
    </citation>
    <scope>NUCLEOTIDE SEQUENCE</scope>
</reference>
<keyword evidence="6 9" id="KW-0520">NAD</keyword>
<evidence type="ECO:0000256" key="2">
    <source>
        <dbReference type="ARBA" id="ARBA00000083"/>
    </source>
</evidence>
<evidence type="ECO:0000256" key="7">
    <source>
        <dbReference type="ARBA" id="ARBA00023144"/>
    </source>
</evidence>
<evidence type="ECO:0000256" key="1">
    <source>
        <dbReference type="ARBA" id="ARBA00000014"/>
    </source>
</evidence>
<evidence type="ECO:0000256" key="3">
    <source>
        <dbReference type="ARBA" id="ARBA00001911"/>
    </source>
</evidence>
<comment type="cofactor">
    <cofactor evidence="3 9">
        <name>NAD(+)</name>
        <dbReference type="ChEBI" id="CHEBI:57540"/>
    </cofactor>
</comment>
<dbReference type="Gene3D" id="3.90.25.10">
    <property type="entry name" value="UDP-galactose 4-epimerase, domain 1"/>
    <property type="match status" value="1"/>
</dbReference>
<comment type="function">
    <text evidence="4">Catalyzes two distinct but analogous reactions: the reversible epimerization of UDP-glucose to UDP-galactose and the reversible epimerization of UDP-N-acetylglucosamine to UDP-N-acetylgalactosamine. The reaction with UDP-Gal plays a critical role in the Leloir pathway of galactose catabolism in which galactose is converted to the glycolytic intermediate glucose 6-phosphate. It contributes to the catabolism of dietary galactose and enables the endogenous biosynthesis of both UDP-Gal and UDP-GalNAc when exogenous sources are limited. Both UDP-sugar interconversions are important in the synthesis of glycoproteins and glycolipids.</text>
</comment>
<dbReference type="EMBL" id="OD566564">
    <property type="protein sequence ID" value="CAD7444241.1"/>
    <property type="molecule type" value="Genomic_DNA"/>
</dbReference>
<dbReference type="GO" id="GO:0003974">
    <property type="term" value="F:UDP-N-acetylglucosamine 4-epimerase activity"/>
    <property type="evidence" value="ECO:0007669"/>
    <property type="project" value="UniProtKB-EC"/>
</dbReference>
<sequence length="392" mass="43540">MSGGPTVLVTGGAGYVGSHTVVQLLTKGYQVVVVDNLVNASKECLRRVQEITGKKLKFHHVDILKKEELDTIFETYDIDCVMHFAALKAVGESVQLPLLYYKNNVSGSINLFEVMSKHNVKKLLYSSSATVYGTPQKLPLTETHPTGIGCTNPYGKSKYFVEEILKDLVTSDKSWSVISLRYFNPVGAHESGLIGEDPQGVPNNLMPYIAQVAVGRRPDLKVYGNDYDTPDGTGVRDYIHIQDLAVGHLDAAKKLLNPSFSGFKAYNLGTGSGLSVLQLVKAFEEASGRKIPYEIVGRREGDIAYCYSDASLAKQELGWEAKKGLKEIGPSTQERPINTRDLSKHWCLKDKQKTCFQTLVKNPHQLKLNYEILSMKITIFVVEDVYKDKIIM</sequence>
<evidence type="ECO:0000256" key="4">
    <source>
        <dbReference type="ARBA" id="ARBA00002760"/>
    </source>
</evidence>
<dbReference type="EC" id="5.1.3.2" evidence="9"/>
<dbReference type="Gene3D" id="3.40.50.720">
    <property type="entry name" value="NAD(P)-binding Rossmann-like Domain"/>
    <property type="match status" value="1"/>
</dbReference>
<protein>
    <recommendedName>
        <fullName evidence="9">UDP-glucose 4-epimerase</fullName>
        <ecNumber evidence="9">5.1.3.2</ecNumber>
    </recommendedName>
</protein>
<comment type="catalytic activity">
    <reaction evidence="2 9">
        <text>UDP-alpha-D-glucose = UDP-alpha-D-galactose</text>
        <dbReference type="Rhea" id="RHEA:22168"/>
        <dbReference type="ChEBI" id="CHEBI:58885"/>
        <dbReference type="ChEBI" id="CHEBI:66914"/>
        <dbReference type="EC" id="5.1.3.2"/>
    </reaction>
</comment>
<feature type="domain" description="NAD(P)-binding" evidence="10">
    <location>
        <begin position="8"/>
        <end position="328"/>
    </location>
</feature>
<dbReference type="Pfam" id="PF16363">
    <property type="entry name" value="GDP_Man_Dehyd"/>
    <property type="match status" value="1"/>
</dbReference>
<accession>A0A7R9F176</accession>
<proteinExistence type="inferred from homology"/>
<organism evidence="11">
    <name type="scientific">Timema bartmani</name>
    <dbReference type="NCBI Taxonomy" id="61472"/>
    <lineage>
        <taxon>Eukaryota</taxon>
        <taxon>Metazoa</taxon>
        <taxon>Ecdysozoa</taxon>
        <taxon>Arthropoda</taxon>
        <taxon>Hexapoda</taxon>
        <taxon>Insecta</taxon>
        <taxon>Pterygota</taxon>
        <taxon>Neoptera</taxon>
        <taxon>Polyneoptera</taxon>
        <taxon>Phasmatodea</taxon>
        <taxon>Timematodea</taxon>
        <taxon>Timematoidea</taxon>
        <taxon>Timematidae</taxon>
        <taxon>Timema</taxon>
    </lineage>
</organism>
<dbReference type="PANTHER" id="PTHR43725:SF47">
    <property type="entry name" value="UDP-GLUCOSE 4-EPIMERASE"/>
    <property type="match status" value="1"/>
</dbReference>
<evidence type="ECO:0000256" key="6">
    <source>
        <dbReference type="ARBA" id="ARBA00023027"/>
    </source>
</evidence>
<comment type="similarity">
    <text evidence="9">Belongs to the NAD(P)-dependent epimerase/dehydratase family.</text>
</comment>
<dbReference type="GO" id="GO:0033499">
    <property type="term" value="P:galactose catabolic process via UDP-galactose, Leloir pathway"/>
    <property type="evidence" value="ECO:0007669"/>
    <property type="project" value="TreeGrafter"/>
</dbReference>
<evidence type="ECO:0000256" key="8">
    <source>
        <dbReference type="ARBA" id="ARBA00023235"/>
    </source>
</evidence>
<dbReference type="PRINTS" id="PR01713">
    <property type="entry name" value="NUCEPIMERASE"/>
</dbReference>
<comment type="subunit">
    <text evidence="9">Homodimer.</text>
</comment>
<dbReference type="InterPro" id="IPR036291">
    <property type="entry name" value="NAD(P)-bd_dom_sf"/>
</dbReference>
<dbReference type="InterPro" id="IPR005886">
    <property type="entry name" value="UDP_G4E"/>
</dbReference>
<dbReference type="CDD" id="cd05247">
    <property type="entry name" value="UDP_G4E_1_SDR_e"/>
    <property type="match status" value="1"/>
</dbReference>
<comment type="catalytic activity">
    <reaction evidence="1">
        <text>UDP-N-acetyl-alpha-D-glucosamine = UDP-N-acetyl-alpha-D-galactosamine</text>
        <dbReference type="Rhea" id="RHEA:20517"/>
        <dbReference type="ChEBI" id="CHEBI:57705"/>
        <dbReference type="ChEBI" id="CHEBI:67138"/>
        <dbReference type="EC" id="5.1.3.7"/>
    </reaction>
</comment>
<gene>
    <name evidence="11" type="ORF">TBIB3V08_LOCUS6624</name>
</gene>
<dbReference type="AlphaFoldDB" id="A0A7R9F176"/>